<sequence length="25" mass="2740">MGLARVRHSLNTLGLPPRVLQPSRA</sequence>
<dbReference type="AlphaFoldDB" id="A0A0E9Y2H6"/>
<accession>A0A0E9Y2H6</accession>
<organism evidence="2">
    <name type="scientific">Anguilla anguilla</name>
    <name type="common">European freshwater eel</name>
    <name type="synonym">Muraena anguilla</name>
    <dbReference type="NCBI Taxonomy" id="7936"/>
    <lineage>
        <taxon>Eukaryota</taxon>
        <taxon>Metazoa</taxon>
        <taxon>Chordata</taxon>
        <taxon>Craniata</taxon>
        <taxon>Vertebrata</taxon>
        <taxon>Euteleostomi</taxon>
        <taxon>Actinopterygii</taxon>
        <taxon>Neopterygii</taxon>
        <taxon>Teleostei</taxon>
        <taxon>Anguilliformes</taxon>
        <taxon>Anguillidae</taxon>
        <taxon>Anguilla</taxon>
    </lineage>
</organism>
<name>A0A0E9Y2H6_ANGAN</name>
<reference evidence="2" key="1">
    <citation type="submission" date="2014-11" db="EMBL/GenBank/DDBJ databases">
        <authorList>
            <person name="Amaro Gonzalez C."/>
        </authorList>
    </citation>
    <scope>NUCLEOTIDE SEQUENCE</scope>
</reference>
<evidence type="ECO:0000313" key="2">
    <source>
        <dbReference type="EMBL" id="JAI08431.1"/>
    </source>
</evidence>
<reference evidence="2" key="2">
    <citation type="journal article" date="2015" name="Fish Shellfish Immunol.">
        <title>Early steps in the European eel (Anguilla anguilla)-Vibrio vulnificus interaction in the gills: Role of the RtxA13 toxin.</title>
        <authorList>
            <person name="Callol A."/>
            <person name="Pajuelo D."/>
            <person name="Ebbesson L."/>
            <person name="Teles M."/>
            <person name="MacKenzie S."/>
            <person name="Amaro C."/>
        </authorList>
    </citation>
    <scope>NUCLEOTIDE SEQUENCE</scope>
</reference>
<proteinExistence type="predicted"/>
<feature type="region of interest" description="Disordered" evidence="1">
    <location>
        <begin position="1"/>
        <end position="25"/>
    </location>
</feature>
<protein>
    <submittedName>
        <fullName evidence="2">Uncharacterized protein</fullName>
    </submittedName>
</protein>
<evidence type="ECO:0000256" key="1">
    <source>
        <dbReference type="SAM" id="MobiDB-lite"/>
    </source>
</evidence>
<dbReference type="EMBL" id="GBXM01000147">
    <property type="protein sequence ID" value="JAI08431.1"/>
    <property type="molecule type" value="Transcribed_RNA"/>
</dbReference>